<dbReference type="PANTHER" id="PTHR43861:SF1">
    <property type="entry name" value="TRANS-ACONITATE 2-METHYLTRANSFERASE"/>
    <property type="match status" value="1"/>
</dbReference>
<accession>A0ABU3DIN1</accession>
<dbReference type="InterPro" id="IPR011990">
    <property type="entry name" value="TPR-like_helical_dom_sf"/>
</dbReference>
<dbReference type="EMBL" id="JAVRHL010000003">
    <property type="protein sequence ID" value="MDT0683585.1"/>
    <property type="molecule type" value="Genomic_DNA"/>
</dbReference>
<name>A0ABU3DIN1_9RHOB</name>
<dbReference type="PANTHER" id="PTHR43861">
    <property type="entry name" value="TRANS-ACONITATE 2-METHYLTRANSFERASE-RELATED"/>
    <property type="match status" value="1"/>
</dbReference>
<sequence length="421" mass="45407">MSDASADPEADAPQLGIADAERLLVMGRRGAANAAAERILSEGRVSAQEAGRLYELTERLGDAERAEEVRRALVAGMDTALEANFDHPVVCHVCGYTLYLLREKERGIAALTRSMSLAPKNFDAARTLLGALLLDGRDEETMAIWLPYLSELGRDGGVPKEDLRGLWINLIAGLCHFGYEAQAAEAVRQAGRLLPEGQADGLESYLADAGAEPASPDQMTEMFDRFAEIYDRNLEELGNNGPLFVARALEEIGVPRDGALAILDAGCGTGLCAPFLRPRARLLHGCDLSPGMLAKAEARGGFDALTRTDLADPASYPEGAWDVVVAADVLTYFGELPGVLRNLAADLVPGGWLVFTVEDGGAEVLEWQRYSSGRCRHARGYVEASLSEAGFRAPEVTFTEILRREFGAPILGTCYAARKRH</sequence>
<dbReference type="Proteomes" id="UP001265259">
    <property type="component" value="Unassembled WGS sequence"/>
</dbReference>
<protein>
    <submittedName>
        <fullName evidence="2">Methyltransferase</fullName>
    </submittedName>
</protein>
<organism evidence="2 3">
    <name type="scientific">Tropicimonas omnivorans</name>
    <dbReference type="NCBI Taxonomy" id="3075590"/>
    <lineage>
        <taxon>Bacteria</taxon>
        <taxon>Pseudomonadati</taxon>
        <taxon>Pseudomonadota</taxon>
        <taxon>Alphaproteobacteria</taxon>
        <taxon>Rhodobacterales</taxon>
        <taxon>Roseobacteraceae</taxon>
        <taxon>Tropicimonas</taxon>
    </lineage>
</organism>
<dbReference type="SUPFAM" id="SSF53335">
    <property type="entry name" value="S-adenosyl-L-methionine-dependent methyltransferases"/>
    <property type="match status" value="1"/>
</dbReference>
<dbReference type="InterPro" id="IPR029063">
    <property type="entry name" value="SAM-dependent_MTases_sf"/>
</dbReference>
<gene>
    <name evidence="2" type="ORF">RM543_12890</name>
</gene>
<dbReference type="CDD" id="cd02440">
    <property type="entry name" value="AdoMet_MTases"/>
    <property type="match status" value="1"/>
</dbReference>
<proteinExistence type="predicted"/>
<keyword evidence="2" id="KW-0808">Transferase</keyword>
<evidence type="ECO:0000259" key="1">
    <source>
        <dbReference type="Pfam" id="PF08242"/>
    </source>
</evidence>
<dbReference type="GO" id="GO:0032259">
    <property type="term" value="P:methylation"/>
    <property type="evidence" value="ECO:0007669"/>
    <property type="project" value="UniProtKB-KW"/>
</dbReference>
<dbReference type="Pfam" id="PF08242">
    <property type="entry name" value="Methyltransf_12"/>
    <property type="match status" value="1"/>
</dbReference>
<dbReference type="Gene3D" id="1.25.40.10">
    <property type="entry name" value="Tetratricopeptide repeat domain"/>
    <property type="match status" value="1"/>
</dbReference>
<dbReference type="InterPro" id="IPR013217">
    <property type="entry name" value="Methyltransf_12"/>
</dbReference>
<dbReference type="RefSeq" id="WP_311692277.1">
    <property type="nucleotide sequence ID" value="NZ_JAVRHL010000003.1"/>
</dbReference>
<keyword evidence="2" id="KW-0489">Methyltransferase</keyword>
<dbReference type="Gene3D" id="3.40.50.150">
    <property type="entry name" value="Vaccinia Virus protein VP39"/>
    <property type="match status" value="1"/>
</dbReference>
<comment type="caution">
    <text evidence="2">The sequence shown here is derived from an EMBL/GenBank/DDBJ whole genome shotgun (WGS) entry which is preliminary data.</text>
</comment>
<keyword evidence="3" id="KW-1185">Reference proteome</keyword>
<feature type="domain" description="Methyltransferase type 12" evidence="1">
    <location>
        <begin position="263"/>
        <end position="353"/>
    </location>
</feature>
<reference evidence="2 3" key="1">
    <citation type="submission" date="2023-09" db="EMBL/GenBank/DDBJ databases">
        <authorList>
            <person name="Rey-Velasco X."/>
        </authorList>
    </citation>
    <scope>NUCLEOTIDE SEQUENCE [LARGE SCALE GENOMIC DNA]</scope>
    <source>
        <strain evidence="2 3">F158</strain>
    </source>
</reference>
<evidence type="ECO:0000313" key="2">
    <source>
        <dbReference type="EMBL" id="MDT0683585.1"/>
    </source>
</evidence>
<evidence type="ECO:0000313" key="3">
    <source>
        <dbReference type="Proteomes" id="UP001265259"/>
    </source>
</evidence>
<dbReference type="GO" id="GO:0008168">
    <property type="term" value="F:methyltransferase activity"/>
    <property type="evidence" value="ECO:0007669"/>
    <property type="project" value="UniProtKB-KW"/>
</dbReference>